<dbReference type="AlphaFoldDB" id="A0AAU9VGD2"/>
<keyword evidence="1" id="KW-1133">Transmembrane helix</keyword>
<evidence type="ECO:0000313" key="5">
    <source>
        <dbReference type="Proteomes" id="UP001154111"/>
    </source>
</evidence>
<sequence>MKRIKDHLSLFTPIYVIIMIGLGWLICSSTGDFFFITTYLLYIAIIMSGMGVIKYDRHHIPDMETDILRKEVYFWGAFLLCLLGVSVVSLFAHIIEPAYVLVLLLLFGVGCIDFRFKYKELKKRTILS</sequence>
<dbReference type="EMBL" id="OW659496">
    <property type="protein sequence ID" value="CAH2763857.1"/>
    <property type="molecule type" value="Genomic_DNA"/>
</dbReference>
<keyword evidence="1" id="KW-0812">Transmembrane</keyword>
<dbReference type="Proteomes" id="UP001154095">
    <property type="component" value="Chromosome"/>
</dbReference>
<evidence type="ECO:0000313" key="2">
    <source>
        <dbReference type="EMBL" id="CAH2760566.1"/>
    </source>
</evidence>
<organism evidence="2 5">
    <name type="scientific">Erysipelothrix amsterdamensis</name>
    <dbReference type="NCBI Taxonomy" id="2929157"/>
    <lineage>
        <taxon>Bacteria</taxon>
        <taxon>Bacillati</taxon>
        <taxon>Bacillota</taxon>
        <taxon>Erysipelotrichia</taxon>
        <taxon>Erysipelotrichales</taxon>
        <taxon>Erysipelotrichaceae</taxon>
        <taxon>Erysipelothrix</taxon>
    </lineage>
</organism>
<protein>
    <submittedName>
        <fullName evidence="2">Uncharacterized protein</fullName>
    </submittedName>
</protein>
<name>A0AAU9VGD2_9FIRM</name>
<accession>A0AAU9VGD2</accession>
<reference evidence="2" key="1">
    <citation type="submission" date="2022-04" db="EMBL/GenBank/DDBJ databases">
        <authorList>
            <person name="Forde T."/>
        </authorList>
    </citation>
    <scope>NUCLEOTIDE SEQUENCE</scope>
    <source>
        <strain evidence="2">A18Y016a</strain>
        <strain evidence="3">A18Y020d</strain>
    </source>
</reference>
<evidence type="ECO:0000313" key="4">
    <source>
        <dbReference type="Proteomes" id="UP001154095"/>
    </source>
</evidence>
<dbReference type="RefSeq" id="WP_254006991.1">
    <property type="nucleotide sequence ID" value="NZ_OW659477.1"/>
</dbReference>
<keyword evidence="1" id="KW-0472">Membrane</keyword>
<evidence type="ECO:0000313" key="3">
    <source>
        <dbReference type="EMBL" id="CAH2763857.1"/>
    </source>
</evidence>
<keyword evidence="4" id="KW-1185">Reference proteome</keyword>
<dbReference type="EMBL" id="OW659477">
    <property type="protein sequence ID" value="CAH2760566.1"/>
    <property type="molecule type" value="Genomic_DNA"/>
</dbReference>
<feature type="transmembrane region" description="Helical" evidence="1">
    <location>
        <begin position="33"/>
        <end position="53"/>
    </location>
</feature>
<evidence type="ECO:0000256" key="1">
    <source>
        <dbReference type="SAM" id="Phobius"/>
    </source>
</evidence>
<dbReference type="Proteomes" id="UP001154111">
    <property type="component" value="Chromosome"/>
</dbReference>
<feature type="transmembrane region" description="Helical" evidence="1">
    <location>
        <begin position="73"/>
        <end position="92"/>
    </location>
</feature>
<gene>
    <name evidence="2" type="ORF">ERYAMS2_00200</name>
    <name evidence="3" type="ORF">ERYAMS_01758</name>
</gene>
<feature type="transmembrane region" description="Helical" evidence="1">
    <location>
        <begin position="98"/>
        <end position="116"/>
    </location>
</feature>
<feature type="transmembrane region" description="Helical" evidence="1">
    <location>
        <begin position="7"/>
        <end position="27"/>
    </location>
</feature>
<proteinExistence type="predicted"/>